<dbReference type="EMBL" id="JAINUG010000131">
    <property type="protein sequence ID" value="KAJ8393973.1"/>
    <property type="molecule type" value="Genomic_DNA"/>
</dbReference>
<keyword evidence="2" id="KW-1185">Reference proteome</keyword>
<organism evidence="1 2">
    <name type="scientific">Aldrovandia affinis</name>
    <dbReference type="NCBI Taxonomy" id="143900"/>
    <lineage>
        <taxon>Eukaryota</taxon>
        <taxon>Metazoa</taxon>
        <taxon>Chordata</taxon>
        <taxon>Craniata</taxon>
        <taxon>Vertebrata</taxon>
        <taxon>Euteleostomi</taxon>
        <taxon>Actinopterygii</taxon>
        <taxon>Neopterygii</taxon>
        <taxon>Teleostei</taxon>
        <taxon>Notacanthiformes</taxon>
        <taxon>Halosauridae</taxon>
        <taxon>Aldrovandia</taxon>
    </lineage>
</organism>
<dbReference type="AlphaFoldDB" id="A0AAD7WEL8"/>
<sequence>MKTDNDVDIVYRGKQRIQNLSSLVSLASLDARQKVVAAATRVSVQFRVFTLLRTLSLT</sequence>
<name>A0AAD7WEL8_9TELE</name>
<accession>A0AAD7WEL8</accession>
<gene>
    <name evidence="1" type="ORF">AAFF_G00055060</name>
</gene>
<evidence type="ECO:0000313" key="2">
    <source>
        <dbReference type="Proteomes" id="UP001221898"/>
    </source>
</evidence>
<proteinExistence type="predicted"/>
<evidence type="ECO:0000313" key="1">
    <source>
        <dbReference type="EMBL" id="KAJ8393973.1"/>
    </source>
</evidence>
<reference evidence="1" key="1">
    <citation type="journal article" date="2023" name="Science">
        <title>Genome structures resolve the early diversification of teleost fishes.</title>
        <authorList>
            <person name="Parey E."/>
            <person name="Louis A."/>
            <person name="Montfort J."/>
            <person name="Bouchez O."/>
            <person name="Roques C."/>
            <person name="Iampietro C."/>
            <person name="Lluch J."/>
            <person name="Castinel A."/>
            <person name="Donnadieu C."/>
            <person name="Desvignes T."/>
            <person name="Floi Bucao C."/>
            <person name="Jouanno E."/>
            <person name="Wen M."/>
            <person name="Mejri S."/>
            <person name="Dirks R."/>
            <person name="Jansen H."/>
            <person name="Henkel C."/>
            <person name="Chen W.J."/>
            <person name="Zahm M."/>
            <person name="Cabau C."/>
            <person name="Klopp C."/>
            <person name="Thompson A.W."/>
            <person name="Robinson-Rechavi M."/>
            <person name="Braasch I."/>
            <person name="Lecointre G."/>
            <person name="Bobe J."/>
            <person name="Postlethwait J.H."/>
            <person name="Berthelot C."/>
            <person name="Roest Crollius H."/>
            <person name="Guiguen Y."/>
        </authorList>
    </citation>
    <scope>NUCLEOTIDE SEQUENCE</scope>
    <source>
        <strain evidence="1">NC1722</strain>
    </source>
</reference>
<comment type="caution">
    <text evidence="1">The sequence shown here is derived from an EMBL/GenBank/DDBJ whole genome shotgun (WGS) entry which is preliminary data.</text>
</comment>
<dbReference type="Proteomes" id="UP001221898">
    <property type="component" value="Unassembled WGS sequence"/>
</dbReference>
<protein>
    <submittedName>
        <fullName evidence="1">Uncharacterized protein</fullName>
    </submittedName>
</protein>